<protein>
    <recommendedName>
        <fullName evidence="3">HTH cro/C1-type domain-containing protein</fullName>
    </recommendedName>
</protein>
<evidence type="ECO:0000313" key="2">
    <source>
        <dbReference type="Proteomes" id="UP001596457"/>
    </source>
</evidence>
<dbReference type="EMBL" id="JBHTBZ010000008">
    <property type="protein sequence ID" value="MFC7459401.1"/>
    <property type="molecule type" value="Genomic_DNA"/>
</dbReference>
<evidence type="ECO:0000313" key="1">
    <source>
        <dbReference type="EMBL" id="MFC7459401.1"/>
    </source>
</evidence>
<gene>
    <name evidence="1" type="ORF">ACFQU0_03055</name>
</gene>
<sequence>MTDTSITATTTIAQMLALRQADLGASDHTIAEAMGYPSGTVVTLIKEGRMRLPINKANPFADALDIEPGLVMRAILREMDPSVLTAIEQCLSPLALSPGEARLINRLRQSSQGRDITPVMFEKDAIVALVLAA</sequence>
<name>A0ABW2S778_9BURK</name>
<comment type="caution">
    <text evidence="1">The sequence shown here is derived from an EMBL/GenBank/DDBJ whole genome shotgun (WGS) entry which is preliminary data.</text>
</comment>
<accession>A0ABW2S778</accession>
<proteinExistence type="predicted"/>
<dbReference type="Proteomes" id="UP001596457">
    <property type="component" value="Unassembled WGS sequence"/>
</dbReference>
<reference evidence="2" key="1">
    <citation type="journal article" date="2019" name="Int. J. Syst. Evol. Microbiol.">
        <title>The Global Catalogue of Microorganisms (GCM) 10K type strain sequencing project: providing services to taxonomists for standard genome sequencing and annotation.</title>
        <authorList>
            <consortium name="The Broad Institute Genomics Platform"/>
            <consortium name="The Broad Institute Genome Sequencing Center for Infectious Disease"/>
            <person name="Wu L."/>
            <person name="Ma J."/>
        </authorList>
    </citation>
    <scope>NUCLEOTIDE SEQUENCE [LARGE SCALE GENOMIC DNA]</scope>
    <source>
        <strain evidence="2">CCUG 53903</strain>
    </source>
</reference>
<dbReference type="RefSeq" id="WP_382198645.1">
    <property type="nucleotide sequence ID" value="NZ_JBHTBZ010000008.1"/>
</dbReference>
<evidence type="ECO:0008006" key="3">
    <source>
        <dbReference type="Google" id="ProtNLM"/>
    </source>
</evidence>
<keyword evidence="2" id="KW-1185">Reference proteome</keyword>
<organism evidence="1 2">
    <name type="scientific">Hydrogenophaga defluvii</name>
    <dbReference type="NCBI Taxonomy" id="249410"/>
    <lineage>
        <taxon>Bacteria</taxon>
        <taxon>Pseudomonadati</taxon>
        <taxon>Pseudomonadota</taxon>
        <taxon>Betaproteobacteria</taxon>
        <taxon>Burkholderiales</taxon>
        <taxon>Comamonadaceae</taxon>
        <taxon>Hydrogenophaga</taxon>
    </lineage>
</organism>